<accession>A0A1D3TYL1</accession>
<proteinExistence type="predicted"/>
<dbReference type="EMBL" id="FMKA01000046">
    <property type="protein sequence ID" value="SCP99551.1"/>
    <property type="molecule type" value="Genomic_DNA"/>
</dbReference>
<sequence length="336" mass="39085">MEILLNKELTNIQKAAYKLIQSDATFIRSLIQTGSQIKSNYIVMSFPYLGIYADGAEQWGRKVGLNSPIFNDEERFFYTQIRQMHKLYDMSFRQFADKTYDALQVSDEHFSSICKPIAKWLKVYDNYGVDLYRSQVCGNTVMCQMYVSPLNENAYMLDGEKLCKISVVAGKLCAFYGGRQVQSLCADDVQAYRTKDYHFPAHTPIKHKSKEAFALFSVLCSINYVLYLVDKIIKEEMPTKIRIAYLEYYYLTKIISEINQIFGTYFMLSKEWVSAPVRNCMAHYGLGQLITESELDNTDLMFGITKKYFGLDYYEMKEKLYSELKALSVQIEDYLF</sequence>
<evidence type="ECO:0000313" key="2">
    <source>
        <dbReference type="Proteomes" id="UP000199315"/>
    </source>
</evidence>
<protein>
    <submittedName>
        <fullName evidence="1">Uncharacterized protein</fullName>
    </submittedName>
</protein>
<organism evidence="1 2">
    <name type="scientific">Anaerobium acetethylicum</name>
    <dbReference type="NCBI Taxonomy" id="1619234"/>
    <lineage>
        <taxon>Bacteria</taxon>
        <taxon>Bacillati</taxon>
        <taxon>Bacillota</taxon>
        <taxon>Clostridia</taxon>
        <taxon>Lachnospirales</taxon>
        <taxon>Lachnospiraceae</taxon>
        <taxon>Anaerobium</taxon>
    </lineage>
</organism>
<dbReference type="Proteomes" id="UP000199315">
    <property type="component" value="Unassembled WGS sequence"/>
</dbReference>
<keyword evidence="2" id="KW-1185">Reference proteome</keyword>
<dbReference type="AlphaFoldDB" id="A0A1D3TYL1"/>
<name>A0A1D3TYL1_9FIRM</name>
<dbReference type="STRING" id="1619234.SAMN05421730_10464"/>
<reference evidence="1 2" key="1">
    <citation type="submission" date="2016-09" db="EMBL/GenBank/DDBJ databases">
        <authorList>
            <person name="Capua I."/>
            <person name="De Benedictis P."/>
            <person name="Joannis T."/>
            <person name="Lombin L.H."/>
            <person name="Cattoli G."/>
        </authorList>
    </citation>
    <scope>NUCLEOTIDE SEQUENCE [LARGE SCALE GENOMIC DNA]</scope>
    <source>
        <strain evidence="1 2">GluBS11</strain>
    </source>
</reference>
<gene>
    <name evidence="1" type="ORF">SAMN05421730_10464</name>
</gene>
<evidence type="ECO:0000313" key="1">
    <source>
        <dbReference type="EMBL" id="SCP99551.1"/>
    </source>
</evidence>